<evidence type="ECO:0000259" key="2">
    <source>
        <dbReference type="Pfam" id="PF04422"/>
    </source>
</evidence>
<dbReference type="PANTHER" id="PTHR31332:SF0">
    <property type="entry name" value="7-HYDROXYMETHYL CHLOROPHYLL A REDUCTASE, CHLOROPLASTIC"/>
    <property type="match status" value="1"/>
</dbReference>
<name>A0ABS1CEG1_9GAMM</name>
<dbReference type="InterPro" id="IPR007516">
    <property type="entry name" value="Co_F420_Hydgase/DH_bsu_N"/>
</dbReference>
<feature type="region of interest" description="Disordered" evidence="1">
    <location>
        <begin position="1"/>
        <end position="20"/>
    </location>
</feature>
<sequence>MPLDIEPDPQTLGGPSKGLRQSTLLSRDERLAGRPNLCSDCGLCDTWLKPDMARACVFVRNRAEAIEQRLFGRNRRDGDELRFGVFQQMLAARMQQPVAGAQWSGMVTSLAARLLERGEVEAVITAGTMPGTRFAPRPMLARTPAEVLASAGNKPCLSPSLGLLGAVRDAGVRRLAVIGTGCQVHMLRAAEDKLGLERLDVIGIPCSDNVTYPDLTYFLEQVSRSPQTIVHYEFMQDYSLHMHHEDGSTERLNYIDFPMDKLEGIFPSACLSCFDYANTLADITIGYMGARLGWQWVLVRTDRGAKLLDLLREDLETTTLDSAGDRTRGVPRYIQMLAKPPGKPPKPVRRFIAWLQRNRGPRGLEFARAIIEMKMLRNLHHVRSHFRRFEPRIVPQYVYRTLAAYDDAHREAFGEGLQPPAGGQRAERQ</sequence>
<dbReference type="InterPro" id="IPR007525">
    <property type="entry name" value="FrhB_FdhB_C"/>
</dbReference>
<feature type="domain" description="Coenzyme F420 hydrogenase/dehydrogenase beta subunit C-terminal" evidence="3">
    <location>
        <begin position="173"/>
        <end position="320"/>
    </location>
</feature>
<organism evidence="4 5">
    <name type="scientific">Thiohalocapsa halophila</name>
    <dbReference type="NCBI Taxonomy" id="69359"/>
    <lineage>
        <taxon>Bacteria</taxon>
        <taxon>Pseudomonadati</taxon>
        <taxon>Pseudomonadota</taxon>
        <taxon>Gammaproteobacteria</taxon>
        <taxon>Chromatiales</taxon>
        <taxon>Chromatiaceae</taxon>
        <taxon>Thiohalocapsa</taxon>
    </lineage>
</organism>
<keyword evidence="5" id="KW-1185">Reference proteome</keyword>
<dbReference type="InterPro" id="IPR045220">
    <property type="entry name" value="FRHB/FDHB/HCAR-like"/>
</dbReference>
<dbReference type="Proteomes" id="UP000748752">
    <property type="component" value="Unassembled WGS sequence"/>
</dbReference>
<protein>
    <submittedName>
        <fullName evidence="4">Coenzyme F420 hydrogenase</fullName>
    </submittedName>
</protein>
<evidence type="ECO:0000256" key="1">
    <source>
        <dbReference type="SAM" id="MobiDB-lite"/>
    </source>
</evidence>
<dbReference type="Pfam" id="PF04422">
    <property type="entry name" value="FrhB_FdhB_N"/>
    <property type="match status" value="1"/>
</dbReference>
<evidence type="ECO:0000313" key="4">
    <source>
        <dbReference type="EMBL" id="MBK1630250.1"/>
    </source>
</evidence>
<evidence type="ECO:0000259" key="3">
    <source>
        <dbReference type="Pfam" id="PF04432"/>
    </source>
</evidence>
<accession>A0ABS1CEG1</accession>
<feature type="domain" description="Coenzyme F420 hydrogenase/dehydrogenase beta subunit N-terminal" evidence="2">
    <location>
        <begin position="89"/>
        <end position="164"/>
    </location>
</feature>
<proteinExistence type="predicted"/>
<dbReference type="EMBL" id="NRRV01000010">
    <property type="protein sequence ID" value="MBK1630250.1"/>
    <property type="molecule type" value="Genomic_DNA"/>
</dbReference>
<dbReference type="PANTHER" id="PTHR31332">
    <property type="entry name" value="7-HYDROXYMETHYL CHLOROPHYLL A REDUCTASE, CHLOROPLASTIC"/>
    <property type="match status" value="1"/>
</dbReference>
<dbReference type="Pfam" id="PF04432">
    <property type="entry name" value="FrhB_FdhB_C"/>
    <property type="match status" value="1"/>
</dbReference>
<comment type="caution">
    <text evidence="4">The sequence shown here is derived from an EMBL/GenBank/DDBJ whole genome shotgun (WGS) entry which is preliminary data.</text>
</comment>
<gene>
    <name evidence="4" type="ORF">CKO31_05715</name>
</gene>
<reference evidence="4 5" key="1">
    <citation type="journal article" date="2020" name="Microorganisms">
        <title>Osmotic Adaptation and Compatible Solute Biosynthesis of Phototrophic Bacteria as Revealed from Genome Analyses.</title>
        <authorList>
            <person name="Imhoff J.F."/>
            <person name="Rahn T."/>
            <person name="Kunzel S."/>
            <person name="Keller A."/>
            <person name="Neulinger S.C."/>
        </authorList>
    </citation>
    <scope>NUCLEOTIDE SEQUENCE [LARGE SCALE GENOMIC DNA]</scope>
    <source>
        <strain evidence="4 5">DSM 6210</strain>
    </source>
</reference>
<evidence type="ECO:0000313" key="5">
    <source>
        <dbReference type="Proteomes" id="UP000748752"/>
    </source>
</evidence>